<feature type="coiled-coil region" evidence="1">
    <location>
        <begin position="33"/>
        <end position="67"/>
    </location>
</feature>
<evidence type="ECO:0000256" key="1">
    <source>
        <dbReference type="SAM" id="Coils"/>
    </source>
</evidence>
<reference evidence="2" key="1">
    <citation type="journal article" date="2019" name="Sci. Rep.">
        <title>Draft genome of Tanacetum cinerariifolium, the natural source of mosquito coil.</title>
        <authorList>
            <person name="Yamashiro T."/>
            <person name="Shiraishi A."/>
            <person name="Satake H."/>
            <person name="Nakayama K."/>
        </authorList>
    </citation>
    <scope>NUCLEOTIDE SEQUENCE</scope>
</reference>
<evidence type="ECO:0000313" key="2">
    <source>
        <dbReference type="EMBL" id="GFC84545.1"/>
    </source>
</evidence>
<feature type="non-terminal residue" evidence="2">
    <location>
        <position position="1"/>
    </location>
</feature>
<name>A0A699RF05_TANCI</name>
<accession>A0A699RF05</accession>
<protein>
    <submittedName>
        <fullName evidence="2">Uncharacterized protein</fullName>
    </submittedName>
</protein>
<dbReference type="EMBL" id="BKCJ011095140">
    <property type="protein sequence ID" value="GFC84545.1"/>
    <property type="molecule type" value="Genomic_DNA"/>
</dbReference>
<keyword evidence="1" id="KW-0175">Coiled coil</keyword>
<gene>
    <name evidence="2" type="ORF">Tci_856515</name>
</gene>
<dbReference type="AlphaFoldDB" id="A0A699RF05"/>
<organism evidence="2">
    <name type="scientific">Tanacetum cinerariifolium</name>
    <name type="common">Dalmatian daisy</name>
    <name type="synonym">Chrysanthemum cinerariifolium</name>
    <dbReference type="NCBI Taxonomy" id="118510"/>
    <lineage>
        <taxon>Eukaryota</taxon>
        <taxon>Viridiplantae</taxon>
        <taxon>Streptophyta</taxon>
        <taxon>Embryophyta</taxon>
        <taxon>Tracheophyta</taxon>
        <taxon>Spermatophyta</taxon>
        <taxon>Magnoliopsida</taxon>
        <taxon>eudicotyledons</taxon>
        <taxon>Gunneridae</taxon>
        <taxon>Pentapetalae</taxon>
        <taxon>asterids</taxon>
        <taxon>campanulids</taxon>
        <taxon>Asterales</taxon>
        <taxon>Asteraceae</taxon>
        <taxon>Asteroideae</taxon>
        <taxon>Anthemideae</taxon>
        <taxon>Anthemidinae</taxon>
        <taxon>Tanacetum</taxon>
    </lineage>
</organism>
<comment type="caution">
    <text evidence="2">The sequence shown here is derived from an EMBL/GenBank/DDBJ whole genome shotgun (WGS) entry which is preliminary data.</text>
</comment>
<proteinExistence type="predicted"/>
<sequence length="202" mass="22875">VEARLVVYQQNKNVFKEDIKLLKLDVMLRDNALVELRKKFKKAEQERDELKLKLENFQTSLKNLSKLLASQITDKTGLGYDTQVFNSTVFDCDELISSNSDVSMPTSPVHDRYKSGEGYHVVPPLYTGTFMPLKPDLVFHDASTASETIPTVLNVKPGTTHPNKDLSQLNRHSAPIIEDWVSDSEDEYEGEPMPTQRATSFV</sequence>